<comment type="subcellular location">
    <subcellularLocation>
        <location evidence="1">Membrane</location>
        <topology evidence="1">Multi-pass membrane protein</topology>
    </subcellularLocation>
</comment>
<feature type="transmembrane region" description="Helical" evidence="7">
    <location>
        <begin position="303"/>
        <end position="322"/>
    </location>
</feature>
<gene>
    <name evidence="8" type="primary">TDEL0B04280</name>
    <name evidence="8" type="ORF">TDEL_0B04280</name>
</gene>
<keyword evidence="9" id="KW-1185">Reference proteome</keyword>
<feature type="transmembrane region" description="Helical" evidence="7">
    <location>
        <begin position="400"/>
        <end position="421"/>
    </location>
</feature>
<keyword evidence="4 7" id="KW-1133">Transmembrane helix</keyword>
<feature type="compositionally biased region" description="Basic and acidic residues" evidence="6">
    <location>
        <begin position="1"/>
        <end position="20"/>
    </location>
</feature>
<dbReference type="eggNOG" id="KOG2490">
    <property type="taxonomic scope" value="Eukaryota"/>
</dbReference>
<evidence type="ECO:0000313" key="9">
    <source>
        <dbReference type="Proteomes" id="UP000005627"/>
    </source>
</evidence>
<dbReference type="GeneID" id="11504636"/>
<evidence type="ECO:0000256" key="3">
    <source>
        <dbReference type="ARBA" id="ARBA00022692"/>
    </source>
</evidence>
<dbReference type="RefSeq" id="XP_003679768.1">
    <property type="nucleotide sequence ID" value="XM_003679720.1"/>
</dbReference>
<dbReference type="AlphaFoldDB" id="G8ZPL3"/>
<feature type="transmembrane region" description="Helical" evidence="7">
    <location>
        <begin position="162"/>
        <end position="188"/>
    </location>
</feature>
<name>G8ZPL3_TORDE</name>
<feature type="transmembrane region" description="Helical" evidence="7">
    <location>
        <begin position="83"/>
        <end position="104"/>
    </location>
</feature>
<dbReference type="OrthoDB" id="5376140at2759"/>
<evidence type="ECO:0000313" key="8">
    <source>
        <dbReference type="EMBL" id="CCE90557.1"/>
    </source>
</evidence>
<dbReference type="FunCoup" id="G8ZPL3">
    <property type="interactions" value="289"/>
</dbReference>
<dbReference type="Pfam" id="PF05346">
    <property type="entry name" value="DUF747"/>
    <property type="match status" value="1"/>
</dbReference>
<dbReference type="PANTHER" id="PTHR13317">
    <property type="entry name" value="TRANSMEMBRANE ANTERIOR POSTERIOR TRANSFORMATION PROTEIN 1 HOMOLOG"/>
    <property type="match status" value="1"/>
</dbReference>
<feature type="compositionally biased region" description="Basic and acidic residues" evidence="6">
    <location>
        <begin position="500"/>
        <end position="509"/>
    </location>
</feature>
<keyword evidence="3 7" id="KW-0812">Transmembrane</keyword>
<dbReference type="InParanoid" id="G8ZPL3"/>
<accession>G8ZPL3</accession>
<dbReference type="KEGG" id="tdl:TDEL_0B04280"/>
<comment type="similarity">
    <text evidence="2">Belongs to the TAPT1 family.</text>
</comment>
<feature type="region of interest" description="Disordered" evidence="6">
    <location>
        <begin position="1"/>
        <end position="25"/>
    </location>
</feature>
<feature type="region of interest" description="Disordered" evidence="6">
    <location>
        <begin position="478"/>
        <end position="509"/>
    </location>
</feature>
<proteinExistence type="inferred from homology"/>
<dbReference type="Proteomes" id="UP000005627">
    <property type="component" value="Chromosome 2"/>
</dbReference>
<feature type="transmembrane region" description="Helical" evidence="7">
    <location>
        <begin position="200"/>
        <end position="219"/>
    </location>
</feature>
<evidence type="ECO:0000256" key="2">
    <source>
        <dbReference type="ARBA" id="ARBA00008803"/>
    </source>
</evidence>
<evidence type="ECO:0000256" key="4">
    <source>
        <dbReference type="ARBA" id="ARBA00022989"/>
    </source>
</evidence>
<dbReference type="EMBL" id="HE616743">
    <property type="protein sequence ID" value="CCE90557.1"/>
    <property type="molecule type" value="Genomic_DNA"/>
</dbReference>
<dbReference type="PANTHER" id="PTHR13317:SF4">
    <property type="entry name" value="TRANSMEMBRANE ANTERIOR POSTERIOR TRANSFORMATION PROTEIN 1 HOMOLOG"/>
    <property type="match status" value="1"/>
</dbReference>
<feature type="compositionally biased region" description="Polar residues" evidence="6">
    <location>
        <begin position="479"/>
        <end position="491"/>
    </location>
</feature>
<evidence type="ECO:0000256" key="6">
    <source>
        <dbReference type="SAM" id="MobiDB-lite"/>
    </source>
</evidence>
<reference evidence="8 9" key="1">
    <citation type="journal article" date="2011" name="Proc. Natl. Acad. Sci. U.S.A.">
        <title>Evolutionary erosion of yeast sex chromosomes by mating-type switching accidents.</title>
        <authorList>
            <person name="Gordon J.L."/>
            <person name="Armisen D."/>
            <person name="Proux-Wera E."/>
            <person name="Oheigeartaigh S.S."/>
            <person name="Byrne K.P."/>
            <person name="Wolfe K.H."/>
        </authorList>
    </citation>
    <scope>NUCLEOTIDE SEQUENCE [LARGE SCALE GENOMIC DNA]</scope>
    <source>
        <strain evidence="9">ATCC 10662 / CBS 1146 / NBRC 0425 / NCYC 2629 / NRRL Y-866</strain>
    </source>
</reference>
<evidence type="ECO:0000256" key="5">
    <source>
        <dbReference type="ARBA" id="ARBA00023136"/>
    </source>
</evidence>
<sequence>MSHEEPQPASSRVRETEKKEKGSKKKALALLSRCFSSLRRQLSQLMSDESFEGVYDAEEETEVEHELEQLVNMTKIPFHLERFMIWTLLTCFDCFLHLLTATPMKILNDILFRNHKRKRKSLSKTFNESFMVFMIVVASVILSKLDTSKAYHRIKRQSSVKLYMLFGVLEMADKMLASMGQSLFTIVLARNFKRSKYRQVVLSCTSIIYLVCHGYVMVYQTVALHVAVNSYSNAFLTLLLSMQFAEIKAALLKKIDKEGLFQLAIADVVERSQLIFLLIIIALRNVVAKSKSQSNVIPNSWNLHATSSVVLGVLCGPMFNVVGSELVVDWVKHAYVTKFNRIRPRIYDKFLIIMCRDYVTSLHKFCDRLGLPIPALVVLFIVMIRPTLLEILDISSVPAIAITIFKCLAGFACLVLIKLFLRMMLLRWSQTILANRESSIAVTEAEYVPGMLSYATGKIDQDARAIIHSRINRSKKLKQASSRLRDSNTGVSPVPPSLNDIRKMKDSKNPHSLESVARYKMVSKRIW</sequence>
<dbReference type="GO" id="GO:0005789">
    <property type="term" value="C:endoplasmic reticulum membrane"/>
    <property type="evidence" value="ECO:0007669"/>
    <property type="project" value="EnsemblFungi"/>
</dbReference>
<protein>
    <submittedName>
        <fullName evidence="8">Uncharacterized protein</fullName>
    </submittedName>
</protein>
<feature type="transmembrane region" description="Helical" evidence="7">
    <location>
        <begin position="125"/>
        <end position="142"/>
    </location>
</feature>
<dbReference type="HOGENOM" id="CLU_003655_1_1_1"/>
<organism evidence="8 9">
    <name type="scientific">Torulaspora delbrueckii</name>
    <name type="common">Yeast</name>
    <name type="synonym">Candida colliculosa</name>
    <dbReference type="NCBI Taxonomy" id="4950"/>
    <lineage>
        <taxon>Eukaryota</taxon>
        <taxon>Fungi</taxon>
        <taxon>Dikarya</taxon>
        <taxon>Ascomycota</taxon>
        <taxon>Saccharomycotina</taxon>
        <taxon>Saccharomycetes</taxon>
        <taxon>Saccharomycetales</taxon>
        <taxon>Saccharomycetaceae</taxon>
        <taxon>Torulaspora</taxon>
    </lineage>
</organism>
<keyword evidence="5 7" id="KW-0472">Membrane</keyword>
<dbReference type="InterPro" id="IPR008010">
    <property type="entry name" value="Tatp1"/>
</dbReference>
<evidence type="ECO:0000256" key="1">
    <source>
        <dbReference type="ARBA" id="ARBA00004141"/>
    </source>
</evidence>
<feature type="transmembrane region" description="Helical" evidence="7">
    <location>
        <begin position="369"/>
        <end position="388"/>
    </location>
</feature>
<evidence type="ECO:0000256" key="7">
    <source>
        <dbReference type="SAM" id="Phobius"/>
    </source>
</evidence>